<evidence type="ECO:0000259" key="4">
    <source>
        <dbReference type="Pfam" id="PF02230"/>
    </source>
</evidence>
<dbReference type="FunCoup" id="B4KC91">
    <property type="interactions" value="529"/>
</dbReference>
<reference evidence="5 6" key="1">
    <citation type="journal article" date="2007" name="Nature">
        <title>Evolution of genes and genomes on the Drosophila phylogeny.</title>
        <authorList>
            <consortium name="Drosophila 12 Genomes Consortium"/>
            <person name="Clark A.G."/>
            <person name="Eisen M.B."/>
            <person name="Smith D.R."/>
            <person name="Bergman C.M."/>
            <person name="Oliver B."/>
            <person name="Markow T.A."/>
            <person name="Kaufman T.C."/>
            <person name="Kellis M."/>
            <person name="Gelbart W."/>
            <person name="Iyer V.N."/>
            <person name="Pollard D.A."/>
            <person name="Sackton T.B."/>
            <person name="Larracuente A.M."/>
            <person name="Singh N.D."/>
            <person name="Abad J.P."/>
            <person name="Abt D.N."/>
            <person name="Adryan B."/>
            <person name="Aguade M."/>
            <person name="Akashi H."/>
            <person name="Anderson W.W."/>
            <person name="Aquadro C.F."/>
            <person name="Ardell D.H."/>
            <person name="Arguello R."/>
            <person name="Artieri C.G."/>
            <person name="Barbash D.A."/>
            <person name="Barker D."/>
            <person name="Barsanti P."/>
            <person name="Batterham P."/>
            <person name="Batzoglou S."/>
            <person name="Begun D."/>
            <person name="Bhutkar A."/>
            <person name="Blanco E."/>
            <person name="Bosak S.A."/>
            <person name="Bradley R.K."/>
            <person name="Brand A.D."/>
            <person name="Brent M.R."/>
            <person name="Brooks A.N."/>
            <person name="Brown R.H."/>
            <person name="Butlin R.K."/>
            <person name="Caggese C."/>
            <person name="Calvi B.R."/>
            <person name="Bernardo de Carvalho A."/>
            <person name="Caspi A."/>
            <person name="Castrezana S."/>
            <person name="Celniker S.E."/>
            <person name="Chang J.L."/>
            <person name="Chapple C."/>
            <person name="Chatterji S."/>
            <person name="Chinwalla A."/>
            <person name="Civetta A."/>
            <person name="Clifton S.W."/>
            <person name="Comeron J.M."/>
            <person name="Costello J.C."/>
            <person name="Coyne J.A."/>
            <person name="Daub J."/>
            <person name="David R.G."/>
            <person name="Delcher A.L."/>
            <person name="Delehaunty K."/>
            <person name="Do C.B."/>
            <person name="Ebling H."/>
            <person name="Edwards K."/>
            <person name="Eickbush T."/>
            <person name="Evans J.D."/>
            <person name="Filipski A."/>
            <person name="Findeiss S."/>
            <person name="Freyhult E."/>
            <person name="Fulton L."/>
            <person name="Fulton R."/>
            <person name="Garcia A.C."/>
            <person name="Gardiner A."/>
            <person name="Garfield D.A."/>
            <person name="Garvin B.E."/>
            <person name="Gibson G."/>
            <person name="Gilbert D."/>
            <person name="Gnerre S."/>
            <person name="Godfrey J."/>
            <person name="Good R."/>
            <person name="Gotea V."/>
            <person name="Gravely B."/>
            <person name="Greenberg A.J."/>
            <person name="Griffiths-Jones S."/>
            <person name="Gross S."/>
            <person name="Guigo R."/>
            <person name="Gustafson E.A."/>
            <person name="Haerty W."/>
            <person name="Hahn M.W."/>
            <person name="Halligan D.L."/>
            <person name="Halpern A.L."/>
            <person name="Halter G.M."/>
            <person name="Han M.V."/>
            <person name="Heger A."/>
            <person name="Hillier L."/>
            <person name="Hinrichs A.S."/>
            <person name="Holmes I."/>
            <person name="Hoskins R.A."/>
            <person name="Hubisz M.J."/>
            <person name="Hultmark D."/>
            <person name="Huntley M.A."/>
            <person name="Jaffe D.B."/>
            <person name="Jagadeeshan S."/>
            <person name="Jeck W.R."/>
            <person name="Johnson J."/>
            <person name="Jones C.D."/>
            <person name="Jordan W.C."/>
            <person name="Karpen G.H."/>
            <person name="Kataoka E."/>
            <person name="Keightley P.D."/>
            <person name="Kheradpour P."/>
            <person name="Kirkness E.F."/>
            <person name="Koerich L.B."/>
            <person name="Kristiansen K."/>
            <person name="Kudrna D."/>
            <person name="Kulathinal R.J."/>
            <person name="Kumar S."/>
            <person name="Kwok R."/>
            <person name="Lander E."/>
            <person name="Langley C.H."/>
            <person name="Lapoint R."/>
            <person name="Lazzaro B.P."/>
            <person name="Lee S.J."/>
            <person name="Levesque L."/>
            <person name="Li R."/>
            <person name="Lin C.F."/>
            <person name="Lin M.F."/>
            <person name="Lindblad-Toh K."/>
            <person name="Llopart A."/>
            <person name="Long M."/>
            <person name="Low L."/>
            <person name="Lozovsky E."/>
            <person name="Lu J."/>
            <person name="Luo M."/>
            <person name="Machado C.A."/>
            <person name="Makalowski W."/>
            <person name="Marzo M."/>
            <person name="Matsuda M."/>
            <person name="Matzkin L."/>
            <person name="McAllister B."/>
            <person name="McBride C.S."/>
            <person name="McKernan B."/>
            <person name="McKernan K."/>
            <person name="Mendez-Lago M."/>
            <person name="Minx P."/>
            <person name="Mollenhauer M.U."/>
            <person name="Montooth K."/>
            <person name="Mount S.M."/>
            <person name="Mu X."/>
            <person name="Myers E."/>
            <person name="Negre B."/>
            <person name="Newfeld S."/>
            <person name="Nielsen R."/>
            <person name="Noor M.A."/>
            <person name="O'Grady P."/>
            <person name="Pachter L."/>
            <person name="Papaceit M."/>
            <person name="Parisi M.J."/>
            <person name="Parisi M."/>
            <person name="Parts L."/>
            <person name="Pedersen J.S."/>
            <person name="Pesole G."/>
            <person name="Phillippy A.M."/>
            <person name="Ponting C.P."/>
            <person name="Pop M."/>
            <person name="Porcelli D."/>
            <person name="Powell J.R."/>
            <person name="Prohaska S."/>
            <person name="Pruitt K."/>
            <person name="Puig M."/>
            <person name="Quesneville H."/>
            <person name="Ram K.R."/>
            <person name="Rand D."/>
            <person name="Rasmussen M.D."/>
            <person name="Reed L.K."/>
            <person name="Reenan R."/>
            <person name="Reily A."/>
            <person name="Remington K.A."/>
            <person name="Rieger T.T."/>
            <person name="Ritchie M.G."/>
            <person name="Robin C."/>
            <person name="Rogers Y.H."/>
            <person name="Rohde C."/>
            <person name="Rozas J."/>
            <person name="Rubenfield M.J."/>
            <person name="Ruiz A."/>
            <person name="Russo S."/>
            <person name="Salzberg S.L."/>
            <person name="Sanchez-Gracia A."/>
            <person name="Saranga D.J."/>
            <person name="Sato H."/>
            <person name="Schaeffer S.W."/>
            <person name="Schatz M.C."/>
            <person name="Schlenke T."/>
            <person name="Schwartz R."/>
            <person name="Segarra C."/>
            <person name="Singh R.S."/>
            <person name="Sirot L."/>
            <person name="Sirota M."/>
            <person name="Sisneros N.B."/>
            <person name="Smith C.D."/>
            <person name="Smith T.F."/>
            <person name="Spieth J."/>
            <person name="Stage D.E."/>
            <person name="Stark A."/>
            <person name="Stephan W."/>
            <person name="Strausberg R.L."/>
            <person name="Strempel S."/>
            <person name="Sturgill D."/>
            <person name="Sutton G."/>
            <person name="Sutton G.G."/>
            <person name="Tao W."/>
            <person name="Teichmann S."/>
            <person name="Tobari Y.N."/>
            <person name="Tomimura Y."/>
            <person name="Tsolas J.M."/>
            <person name="Valente V.L."/>
            <person name="Venter E."/>
            <person name="Venter J.C."/>
            <person name="Vicario S."/>
            <person name="Vieira F.G."/>
            <person name="Vilella A.J."/>
            <person name="Villasante A."/>
            <person name="Walenz B."/>
            <person name="Wang J."/>
            <person name="Wasserman M."/>
            <person name="Watts T."/>
            <person name="Wilson D."/>
            <person name="Wilson R.K."/>
            <person name="Wing R.A."/>
            <person name="Wolfner M.F."/>
            <person name="Wong A."/>
            <person name="Wong G.K."/>
            <person name="Wu C.I."/>
            <person name="Wu G."/>
            <person name="Yamamoto D."/>
            <person name="Yang H.P."/>
            <person name="Yang S.P."/>
            <person name="Yorke J.A."/>
            <person name="Yoshida K."/>
            <person name="Zdobnov E."/>
            <person name="Zhang P."/>
            <person name="Zhang Y."/>
            <person name="Zimin A.V."/>
            <person name="Baldwin J."/>
            <person name="Abdouelleil A."/>
            <person name="Abdulkadir J."/>
            <person name="Abebe A."/>
            <person name="Abera B."/>
            <person name="Abreu J."/>
            <person name="Acer S.C."/>
            <person name="Aftuck L."/>
            <person name="Alexander A."/>
            <person name="An P."/>
            <person name="Anderson E."/>
            <person name="Anderson S."/>
            <person name="Arachi H."/>
            <person name="Azer M."/>
            <person name="Bachantsang P."/>
            <person name="Barry A."/>
            <person name="Bayul T."/>
            <person name="Berlin A."/>
            <person name="Bessette D."/>
            <person name="Bloom T."/>
            <person name="Blye J."/>
            <person name="Boguslavskiy L."/>
            <person name="Bonnet C."/>
            <person name="Boukhgalter B."/>
            <person name="Bourzgui I."/>
            <person name="Brown A."/>
            <person name="Cahill P."/>
            <person name="Channer S."/>
            <person name="Cheshatsang Y."/>
            <person name="Chuda L."/>
            <person name="Citroen M."/>
            <person name="Collymore A."/>
            <person name="Cooke P."/>
            <person name="Costello M."/>
            <person name="D'Aco K."/>
            <person name="Daza R."/>
            <person name="De Haan G."/>
            <person name="DeGray S."/>
            <person name="DeMaso C."/>
            <person name="Dhargay N."/>
            <person name="Dooley K."/>
            <person name="Dooley E."/>
            <person name="Doricent M."/>
            <person name="Dorje P."/>
            <person name="Dorjee K."/>
            <person name="Dupes A."/>
            <person name="Elong R."/>
            <person name="Falk J."/>
            <person name="Farina A."/>
            <person name="Faro S."/>
            <person name="Ferguson D."/>
            <person name="Fisher S."/>
            <person name="Foley C.D."/>
            <person name="Franke A."/>
            <person name="Friedrich D."/>
            <person name="Gadbois L."/>
            <person name="Gearin G."/>
            <person name="Gearin C.R."/>
            <person name="Giannoukos G."/>
            <person name="Goode T."/>
            <person name="Graham J."/>
            <person name="Grandbois E."/>
            <person name="Grewal S."/>
            <person name="Gyaltsen K."/>
            <person name="Hafez N."/>
            <person name="Hagos B."/>
            <person name="Hall J."/>
            <person name="Henson C."/>
            <person name="Hollinger A."/>
            <person name="Honan T."/>
            <person name="Huard M.D."/>
            <person name="Hughes L."/>
            <person name="Hurhula B."/>
            <person name="Husby M.E."/>
            <person name="Kamat A."/>
            <person name="Kanga B."/>
            <person name="Kashin S."/>
            <person name="Khazanovich D."/>
            <person name="Kisner P."/>
            <person name="Lance K."/>
            <person name="Lara M."/>
            <person name="Lee W."/>
            <person name="Lennon N."/>
            <person name="Letendre F."/>
            <person name="LeVine R."/>
            <person name="Lipovsky A."/>
            <person name="Liu X."/>
            <person name="Liu J."/>
            <person name="Liu S."/>
            <person name="Lokyitsang T."/>
            <person name="Lokyitsang Y."/>
            <person name="Lubonja R."/>
            <person name="Lui A."/>
            <person name="MacDonald P."/>
            <person name="Magnisalis V."/>
            <person name="Maru K."/>
            <person name="Matthews C."/>
            <person name="McCusker W."/>
            <person name="McDonough S."/>
            <person name="Mehta T."/>
            <person name="Meldrim J."/>
            <person name="Meneus L."/>
            <person name="Mihai O."/>
            <person name="Mihalev A."/>
            <person name="Mihova T."/>
            <person name="Mittelman R."/>
            <person name="Mlenga V."/>
            <person name="Montmayeur A."/>
            <person name="Mulrain L."/>
            <person name="Navidi A."/>
            <person name="Naylor J."/>
            <person name="Negash T."/>
            <person name="Nguyen T."/>
            <person name="Nguyen N."/>
            <person name="Nicol R."/>
            <person name="Norbu C."/>
            <person name="Norbu N."/>
            <person name="Novod N."/>
            <person name="O'Neill B."/>
            <person name="Osman S."/>
            <person name="Markiewicz E."/>
            <person name="Oyono O.L."/>
            <person name="Patti C."/>
            <person name="Phunkhang P."/>
            <person name="Pierre F."/>
            <person name="Priest M."/>
            <person name="Raghuraman S."/>
            <person name="Rege F."/>
            <person name="Reyes R."/>
            <person name="Rise C."/>
            <person name="Rogov P."/>
            <person name="Ross K."/>
            <person name="Ryan E."/>
            <person name="Settipalli S."/>
            <person name="Shea T."/>
            <person name="Sherpa N."/>
            <person name="Shi L."/>
            <person name="Shih D."/>
            <person name="Sparrow T."/>
            <person name="Spaulding J."/>
            <person name="Stalker J."/>
            <person name="Stange-Thomann N."/>
            <person name="Stavropoulos S."/>
            <person name="Stone C."/>
            <person name="Strader C."/>
            <person name="Tesfaye S."/>
            <person name="Thomson T."/>
            <person name="Thoulutsang Y."/>
            <person name="Thoulutsang D."/>
            <person name="Topham K."/>
            <person name="Topping I."/>
            <person name="Tsamla T."/>
            <person name="Vassiliev H."/>
            <person name="Vo A."/>
            <person name="Wangchuk T."/>
            <person name="Wangdi T."/>
            <person name="Weiand M."/>
            <person name="Wilkinson J."/>
            <person name="Wilson A."/>
            <person name="Yadav S."/>
            <person name="Young G."/>
            <person name="Yu Q."/>
            <person name="Zembek L."/>
            <person name="Zhong D."/>
            <person name="Zimmer A."/>
            <person name="Zwirko Z."/>
            <person name="Jaffe D.B."/>
            <person name="Alvarez P."/>
            <person name="Brockman W."/>
            <person name="Butler J."/>
            <person name="Chin C."/>
            <person name="Gnerre S."/>
            <person name="Grabherr M."/>
            <person name="Kleber M."/>
            <person name="Mauceli E."/>
            <person name="MacCallum I."/>
        </authorList>
    </citation>
    <scope>NUCLEOTIDE SEQUENCE [LARGE SCALE GENOMIC DNA]</scope>
    <source>
        <strain evidence="6">Tucson 15081-1352.22</strain>
    </source>
</reference>
<gene>
    <name evidence="5" type="primary">Dmoj\GI23857</name>
    <name evidence="5" type="ORF">Dmoj_GI23857</name>
</gene>
<feature type="domain" description="Phospholipase/carboxylesterase/thioesterase" evidence="4">
    <location>
        <begin position="4"/>
        <end position="219"/>
    </location>
</feature>
<organism evidence="5 6">
    <name type="scientific">Drosophila mojavensis</name>
    <name type="common">Fruit fly</name>
    <dbReference type="NCBI Taxonomy" id="7230"/>
    <lineage>
        <taxon>Eukaryota</taxon>
        <taxon>Metazoa</taxon>
        <taxon>Ecdysozoa</taxon>
        <taxon>Arthropoda</taxon>
        <taxon>Hexapoda</taxon>
        <taxon>Insecta</taxon>
        <taxon>Pterygota</taxon>
        <taxon>Neoptera</taxon>
        <taxon>Endopterygota</taxon>
        <taxon>Diptera</taxon>
        <taxon>Brachycera</taxon>
        <taxon>Muscomorpha</taxon>
        <taxon>Ephydroidea</taxon>
        <taxon>Drosophilidae</taxon>
        <taxon>Drosophila</taxon>
    </lineage>
</organism>
<dbReference type="GO" id="GO:0008474">
    <property type="term" value="F:palmitoyl-(protein) hydrolase activity"/>
    <property type="evidence" value="ECO:0007669"/>
    <property type="project" value="UniProtKB-EC"/>
</dbReference>
<dbReference type="AlphaFoldDB" id="B4KC91"/>
<dbReference type="PANTHER" id="PTHR10655">
    <property type="entry name" value="LYSOPHOSPHOLIPASE-RELATED"/>
    <property type="match status" value="1"/>
</dbReference>
<comment type="similarity">
    <text evidence="1">Belongs to the AB hydrolase superfamily. AB hydrolase 2 family.</text>
</comment>
<dbReference type="InParanoid" id="B4KC91"/>
<accession>B4KC91</accession>
<dbReference type="HOGENOM" id="CLU_049413_3_6_1"/>
<dbReference type="PANTHER" id="PTHR10655:SF17">
    <property type="entry name" value="LYSOPHOSPHOLIPASE-LIKE PROTEIN 1"/>
    <property type="match status" value="1"/>
</dbReference>
<evidence type="ECO:0000256" key="1">
    <source>
        <dbReference type="ARBA" id="ARBA00006499"/>
    </source>
</evidence>
<evidence type="ECO:0000256" key="3">
    <source>
        <dbReference type="ARBA" id="ARBA00022801"/>
    </source>
</evidence>
<dbReference type="PhylomeDB" id="B4KC91"/>
<dbReference type="InterPro" id="IPR050565">
    <property type="entry name" value="LYPA1-2/EST-like"/>
</dbReference>
<sequence length="232" mass="25890">MAASSIRKHSASVIFFHGSGDTGPNLIEWVRFLLGRDFDLSHIKLIYPTAPTQKYTPLNGQLSTVWFDRRSVNIAAQESRKSMAQSYEIVNKLIQDEVDLGIPLNRIIVGGFSMGGALALHAGYHLNTGLAGVFAHSSFLNRKSIVYESLESQKPTQSTLPELRMYHGERDTLVPLEWGLETFESLQKLGVTGTFTPLKNTLHELKRSSLLDLQEWIAKKLPPLSTEIANKL</sequence>
<dbReference type="KEGG" id="dmo:Dmoj_GI23857"/>
<dbReference type="GO" id="GO:0005737">
    <property type="term" value="C:cytoplasm"/>
    <property type="evidence" value="ECO:0007669"/>
    <property type="project" value="TreeGrafter"/>
</dbReference>
<evidence type="ECO:0000313" key="5">
    <source>
        <dbReference type="EMBL" id="EDW13700.1"/>
    </source>
</evidence>
<dbReference type="OMA" id="LEYPHIK"/>
<dbReference type="OrthoDB" id="2418081at2759"/>
<protein>
    <recommendedName>
        <fullName evidence="2">palmitoyl-protein hydrolase</fullName>
        <ecNumber evidence="2">3.1.2.22</ecNumber>
    </recommendedName>
</protein>
<dbReference type="InterPro" id="IPR003140">
    <property type="entry name" value="PLipase/COase/thioEstase"/>
</dbReference>
<keyword evidence="3 5" id="KW-0378">Hydrolase</keyword>
<dbReference type="eggNOG" id="KOG2112">
    <property type="taxonomic scope" value="Eukaryota"/>
</dbReference>
<dbReference type="Gene3D" id="3.40.50.1820">
    <property type="entry name" value="alpha/beta hydrolase"/>
    <property type="match status" value="1"/>
</dbReference>
<name>B4KC91_DROMO</name>
<dbReference type="InterPro" id="IPR029058">
    <property type="entry name" value="AB_hydrolase_fold"/>
</dbReference>
<dbReference type="Proteomes" id="UP000009192">
    <property type="component" value="Unassembled WGS sequence"/>
</dbReference>
<dbReference type="SUPFAM" id="SSF53474">
    <property type="entry name" value="alpha/beta-Hydrolases"/>
    <property type="match status" value="1"/>
</dbReference>
<dbReference type="SMR" id="B4KC91"/>
<dbReference type="EMBL" id="CH933806">
    <property type="protein sequence ID" value="EDW13700.1"/>
    <property type="molecule type" value="Genomic_DNA"/>
</dbReference>
<dbReference type="EC" id="3.1.2.22" evidence="2"/>
<evidence type="ECO:0000256" key="2">
    <source>
        <dbReference type="ARBA" id="ARBA00012423"/>
    </source>
</evidence>
<dbReference type="Pfam" id="PF02230">
    <property type="entry name" value="Abhydrolase_2"/>
    <property type="match status" value="1"/>
</dbReference>
<keyword evidence="6" id="KW-1185">Reference proteome</keyword>
<dbReference type="GO" id="GO:0052689">
    <property type="term" value="F:carboxylic ester hydrolase activity"/>
    <property type="evidence" value="ECO:0007669"/>
    <property type="project" value="TreeGrafter"/>
</dbReference>
<proteinExistence type="inferred from homology"/>
<evidence type="ECO:0000313" key="6">
    <source>
        <dbReference type="Proteomes" id="UP000009192"/>
    </source>
</evidence>